<dbReference type="AlphaFoldDB" id="A0A3A6QEQ3"/>
<dbReference type="InterPro" id="IPR006016">
    <property type="entry name" value="UspA"/>
</dbReference>
<evidence type="ECO:0000259" key="2">
    <source>
        <dbReference type="Pfam" id="PF00582"/>
    </source>
</evidence>
<dbReference type="SUPFAM" id="SSF52402">
    <property type="entry name" value="Adenine nucleotide alpha hydrolases-like"/>
    <property type="match status" value="1"/>
</dbReference>
<dbReference type="InterPro" id="IPR006015">
    <property type="entry name" value="Universal_stress_UspA"/>
</dbReference>
<comment type="caution">
    <text evidence="3">The sequence shown here is derived from an EMBL/GenBank/DDBJ whole genome shotgun (WGS) entry which is preliminary data.</text>
</comment>
<dbReference type="InterPro" id="IPR014729">
    <property type="entry name" value="Rossmann-like_a/b/a_fold"/>
</dbReference>
<dbReference type="PANTHER" id="PTHR46268:SF6">
    <property type="entry name" value="UNIVERSAL STRESS PROTEIN UP12"/>
    <property type="match status" value="1"/>
</dbReference>
<feature type="domain" description="UspA" evidence="2">
    <location>
        <begin position="1"/>
        <end position="141"/>
    </location>
</feature>
<dbReference type="RefSeq" id="WP_120082620.1">
    <property type="nucleotide sequence ID" value="NZ_QMDW01000001.1"/>
</dbReference>
<protein>
    <submittedName>
        <fullName evidence="3">Universal stress protein</fullName>
    </submittedName>
</protein>
<reference evidence="3 4" key="1">
    <citation type="submission" date="2018-06" db="EMBL/GenBank/DDBJ databases">
        <title>Halonotius sp. F13-13 a new haloarchaeeon isolated from a solar saltern from Isla Cristina, Huelva, Spain.</title>
        <authorList>
            <person name="Duran-Viseras A."/>
            <person name="Sanchez-Porro C."/>
            <person name="Ventosa A."/>
        </authorList>
    </citation>
    <scope>NUCLEOTIDE SEQUENCE [LARGE SCALE GENOMIC DNA]</scope>
    <source>
        <strain evidence="3 4">CECT 7525</strain>
    </source>
</reference>
<name>A0A3A6QEQ3_9EURY</name>
<organism evidence="3 4">
    <name type="scientific">Halonotius pteroides</name>
    <dbReference type="NCBI Taxonomy" id="268735"/>
    <lineage>
        <taxon>Archaea</taxon>
        <taxon>Methanobacteriati</taxon>
        <taxon>Methanobacteriota</taxon>
        <taxon>Stenosarchaea group</taxon>
        <taxon>Halobacteria</taxon>
        <taxon>Halobacteriales</taxon>
        <taxon>Haloferacaceae</taxon>
        <taxon>Halonotius</taxon>
    </lineage>
</organism>
<dbReference type="Pfam" id="PF00582">
    <property type="entry name" value="Usp"/>
    <property type="match status" value="1"/>
</dbReference>
<comment type="similarity">
    <text evidence="1">Belongs to the universal stress protein A family.</text>
</comment>
<dbReference type="PANTHER" id="PTHR46268">
    <property type="entry name" value="STRESS RESPONSE PROTEIN NHAX"/>
    <property type="match status" value="1"/>
</dbReference>
<keyword evidence="4" id="KW-1185">Reference proteome</keyword>
<evidence type="ECO:0000313" key="3">
    <source>
        <dbReference type="EMBL" id="RJX51872.1"/>
    </source>
</evidence>
<evidence type="ECO:0000313" key="4">
    <source>
        <dbReference type="Proteomes" id="UP000281564"/>
    </source>
</evidence>
<dbReference type="CDD" id="cd00293">
    <property type="entry name" value="USP-like"/>
    <property type="match status" value="1"/>
</dbReference>
<proteinExistence type="inferred from homology"/>
<dbReference type="Proteomes" id="UP000281564">
    <property type="component" value="Unassembled WGS sequence"/>
</dbReference>
<dbReference type="PRINTS" id="PR01438">
    <property type="entry name" value="UNVRSLSTRESS"/>
</dbReference>
<sequence>MYDTILVPTDGSETIRRTLPHALTLAADNDATVRALSVVDIRSVQAAGDDDREGVDAELTADAEVAVEEVADAAAEEGLAVETTVRRGTPDKEIVKEATEQDVDVIVIGTDGKTPREKLRSLGSVSERVVDNAEVPVFVIKQAAEDAS</sequence>
<accession>A0A3A6QEQ3</accession>
<dbReference type="Gene3D" id="3.40.50.620">
    <property type="entry name" value="HUPs"/>
    <property type="match status" value="1"/>
</dbReference>
<evidence type="ECO:0000256" key="1">
    <source>
        <dbReference type="ARBA" id="ARBA00008791"/>
    </source>
</evidence>
<gene>
    <name evidence="3" type="ORF">DP106_00735</name>
</gene>
<dbReference type="EMBL" id="QMDW01000001">
    <property type="protein sequence ID" value="RJX51872.1"/>
    <property type="molecule type" value="Genomic_DNA"/>
</dbReference>
<dbReference type="OrthoDB" id="105697at2157"/>